<evidence type="ECO:0000259" key="2">
    <source>
        <dbReference type="Pfam" id="PF18902"/>
    </source>
</evidence>
<dbReference type="AlphaFoldDB" id="A0A7C3RE26"/>
<name>A0A7C3RE26_ARCFL</name>
<keyword evidence="1" id="KW-0472">Membrane</keyword>
<dbReference type="EMBL" id="DSCQ01000066">
    <property type="protein sequence ID" value="HET21465.1"/>
    <property type="molecule type" value="Genomic_DNA"/>
</dbReference>
<feature type="domain" description="DUF5658" evidence="2">
    <location>
        <begin position="11"/>
        <end position="100"/>
    </location>
</feature>
<keyword evidence="1" id="KW-1133">Transmembrane helix</keyword>
<comment type="caution">
    <text evidence="4">The sequence shown here is derived from an EMBL/GenBank/DDBJ whole genome shotgun (WGS) entry which is preliminary data.</text>
</comment>
<feature type="transmembrane region" description="Helical" evidence="1">
    <location>
        <begin position="41"/>
        <end position="61"/>
    </location>
</feature>
<feature type="transmembrane region" description="Helical" evidence="1">
    <location>
        <begin position="73"/>
        <end position="91"/>
    </location>
</feature>
<dbReference type="InterPro" id="IPR043717">
    <property type="entry name" value="DUF5658"/>
</dbReference>
<protein>
    <recommendedName>
        <fullName evidence="2">DUF5658 domain-containing protein</fullName>
    </recommendedName>
</protein>
<gene>
    <name evidence="3" type="ORF">ENN70_05160</name>
    <name evidence="4" type="ORF">ENW66_07330</name>
</gene>
<dbReference type="EMBL" id="DTLB01000042">
    <property type="protein sequence ID" value="HFW32740.1"/>
    <property type="molecule type" value="Genomic_DNA"/>
</dbReference>
<evidence type="ECO:0000313" key="4">
    <source>
        <dbReference type="EMBL" id="HFW32740.1"/>
    </source>
</evidence>
<evidence type="ECO:0000256" key="1">
    <source>
        <dbReference type="SAM" id="Phobius"/>
    </source>
</evidence>
<keyword evidence="1" id="KW-0812">Transmembrane</keyword>
<sequence length="121" mass="13116">MEKNRMLLTTFAIVNLTDYLTTIKGIEMGFQELNEFVSSLTPASFLLLKVAILATIFALTHSVQNSSFPIKKGVYAGLLAGVTVSTAFLGVCSVHNLWLLLGFKEVEVLVKLIAGVLALIN</sequence>
<reference evidence="4" key="1">
    <citation type="journal article" date="2020" name="mSystems">
        <title>Genome- and Community-Level Interaction Insights into Carbon Utilization and Element Cycling Functions of Hydrothermarchaeota in Hydrothermal Sediment.</title>
        <authorList>
            <person name="Zhou Z."/>
            <person name="Liu Y."/>
            <person name="Xu W."/>
            <person name="Pan J."/>
            <person name="Luo Z.H."/>
            <person name="Li M."/>
        </authorList>
    </citation>
    <scope>NUCLEOTIDE SEQUENCE [LARGE SCALE GENOMIC DNA]</scope>
    <source>
        <strain evidence="3">SpSt-12</strain>
        <strain evidence="4">SpSt-87</strain>
    </source>
</reference>
<proteinExistence type="predicted"/>
<organism evidence="4">
    <name type="scientific">Archaeoglobus fulgidus</name>
    <dbReference type="NCBI Taxonomy" id="2234"/>
    <lineage>
        <taxon>Archaea</taxon>
        <taxon>Methanobacteriati</taxon>
        <taxon>Methanobacteriota</taxon>
        <taxon>Archaeoglobi</taxon>
        <taxon>Archaeoglobales</taxon>
        <taxon>Archaeoglobaceae</taxon>
        <taxon>Archaeoglobus</taxon>
    </lineage>
</organism>
<accession>A0A7C3RE26</accession>
<dbReference type="Pfam" id="PF18902">
    <property type="entry name" value="DUF5658"/>
    <property type="match status" value="1"/>
</dbReference>
<evidence type="ECO:0000313" key="3">
    <source>
        <dbReference type="EMBL" id="HET21465.1"/>
    </source>
</evidence>